<dbReference type="PROSITE" id="PS00028">
    <property type="entry name" value="ZINC_FINGER_C2H2_1"/>
    <property type="match status" value="1"/>
</dbReference>
<evidence type="ECO:0000256" key="4">
    <source>
        <dbReference type="ARBA" id="ARBA00022833"/>
    </source>
</evidence>
<keyword evidence="2" id="KW-0677">Repeat</keyword>
<evidence type="ECO:0000313" key="8">
    <source>
        <dbReference type="WBParaSite" id="Gr19_v10_g15805.t1"/>
    </source>
</evidence>
<keyword evidence="4" id="KW-0862">Zinc</keyword>
<feature type="compositionally biased region" description="Basic and acidic residues" evidence="5">
    <location>
        <begin position="368"/>
        <end position="377"/>
    </location>
</feature>
<dbReference type="PANTHER" id="PTHR24403:SF67">
    <property type="entry name" value="FI01116P-RELATED"/>
    <property type="match status" value="1"/>
</dbReference>
<feature type="region of interest" description="Disordered" evidence="5">
    <location>
        <begin position="1"/>
        <end position="27"/>
    </location>
</feature>
<organism evidence="7 8">
    <name type="scientific">Globodera rostochiensis</name>
    <name type="common">Golden nematode worm</name>
    <name type="synonym">Heterodera rostochiensis</name>
    <dbReference type="NCBI Taxonomy" id="31243"/>
    <lineage>
        <taxon>Eukaryota</taxon>
        <taxon>Metazoa</taxon>
        <taxon>Ecdysozoa</taxon>
        <taxon>Nematoda</taxon>
        <taxon>Chromadorea</taxon>
        <taxon>Rhabditida</taxon>
        <taxon>Tylenchina</taxon>
        <taxon>Tylenchomorpha</taxon>
        <taxon>Tylenchoidea</taxon>
        <taxon>Heteroderidae</taxon>
        <taxon>Heteroderinae</taxon>
        <taxon>Globodera</taxon>
    </lineage>
</organism>
<evidence type="ECO:0000256" key="2">
    <source>
        <dbReference type="ARBA" id="ARBA00022737"/>
    </source>
</evidence>
<feature type="domain" description="C2H2-type" evidence="6">
    <location>
        <begin position="755"/>
        <end position="776"/>
    </location>
</feature>
<keyword evidence="1" id="KW-0479">Metal-binding</keyword>
<feature type="compositionally biased region" description="Basic and acidic residues" evidence="5">
    <location>
        <begin position="427"/>
        <end position="437"/>
    </location>
</feature>
<sequence length="1145" mass="130484">MARFVDQNLPRSPKNAANCGPRASPGTNSAKTLNLWGKVIFELLSSYLMRKKKQITRRMPLICQICSQFDDECNQIDVPSWLTTTKSEVFDDSSQLRSHLIEEHSKFVAESLLAPNIHDKTHVWLLANVDYSANAAQMVQQENVGESENNGHQQDTGIQQQQDEDDVAQNGLDYNNGGDPIEVLLNGIFGGNGSVAVAELEEPSTSGETQQFPITIGQGEENEKLDFFGTALKSFLLSVSAESPLSDDSTTTNAPPSSCRASMVDSKAIRKAHCQVCKLDICSTARQRHVYMVHLKKKDLFKCPRCEYTNSNSVWEVQKHSRVQHGKDARPISQEEKHKLEIQMWSQLCFPEWKQKRKIDGDSVEEETTMKRRKESEDGGTEVDDLLEGFGELLGHLLQQSEDNSPMGGENVGEEEAVIVQEGQEDEWQHSEGRDNDNASPSSTNQQTTPIDDCAGGNDRLCHLCMEESKYPGRHIAQRHLKRPLYECPICCKFGSYESCTVSKHIHKVHPKEAKNTVPISNLDKYADEIRELQTRCFPNRQMKLVRPANNSGKARPRERHQCGVCSADVAQSDRQRHVFHKHLRKGKIFECPLCDFSSNYDIHRVKWHIKWDHKEFVDVAGGAQFEPISHESLYRDEIDALNDKCFPGWQRKRHLNAGDAGERKSETPTTKSSDEQRPEDWGAKILGEEVMTKNGHDVGEEGEPTVKKSTLDDLLMEMVGSHQHYSWGDSPGTDEKARSLAELDGAANALEWTCQICHTALKPGTNLLRHVAKDHLNLPLYQCPICENHGAHSAYEVRSHMLRTHADTTQEPLSSLEENLGEIELIYRRCFPRKEFKAGGGGGDRCSQETSVARQTTIDEARVRCRECGQEMKTEDRQIHVYRHHLREPRLYECPACDFSHYACSSDVRNHILRAHKNQTELMPRANLLRYSRQIAEWNERCFPGWINRRLPASVTEDFNSCRLCGMDVRQTSRHIAEHHLHIPLHQCPLCEYGAAEARLVQRHMRNNHTLKECEGLEPIANVEKHRGEFSELHNQCFPGRPKRLSNITIADESRRAKCRGCAQTISKKRRLLHLLEKHLKKPIYKCKYCLFTSTHDKMTVEAHQKEKHFGKTPHVLTTLSRHKVELKRMATECFNEPELKLEE</sequence>
<reference evidence="8" key="1">
    <citation type="submission" date="2022-11" db="UniProtKB">
        <authorList>
            <consortium name="WormBaseParasite"/>
        </authorList>
    </citation>
    <scope>IDENTIFICATION</scope>
</reference>
<dbReference type="InterPro" id="IPR013087">
    <property type="entry name" value="Znf_C2H2_type"/>
</dbReference>
<protein>
    <submittedName>
        <fullName evidence="8">C2H2-type domain-containing protein</fullName>
    </submittedName>
</protein>
<dbReference type="GO" id="GO:0008270">
    <property type="term" value="F:zinc ion binding"/>
    <property type="evidence" value="ECO:0007669"/>
    <property type="project" value="UniProtKB-KW"/>
</dbReference>
<accession>A0A914HCD0</accession>
<name>A0A914HCD0_GLORO</name>
<dbReference type="SMART" id="SM00355">
    <property type="entry name" value="ZnF_C2H2"/>
    <property type="match status" value="13"/>
</dbReference>
<dbReference type="Proteomes" id="UP000887572">
    <property type="component" value="Unplaced"/>
</dbReference>
<dbReference type="WBParaSite" id="Gr19_v10_g15805.t1">
    <property type="protein sequence ID" value="Gr19_v10_g15805.t1"/>
    <property type="gene ID" value="Gr19_v10_g15805"/>
</dbReference>
<feature type="compositionally biased region" description="Polar residues" evidence="5">
    <location>
        <begin position="438"/>
        <end position="450"/>
    </location>
</feature>
<dbReference type="GO" id="GO:0005634">
    <property type="term" value="C:nucleus"/>
    <property type="evidence" value="ECO:0007669"/>
    <property type="project" value="TreeGrafter"/>
</dbReference>
<feature type="region of interest" description="Disordered" evidence="5">
    <location>
        <begin position="359"/>
        <end position="383"/>
    </location>
</feature>
<evidence type="ECO:0000259" key="6">
    <source>
        <dbReference type="PROSITE" id="PS00028"/>
    </source>
</evidence>
<evidence type="ECO:0000256" key="1">
    <source>
        <dbReference type="ARBA" id="ARBA00022723"/>
    </source>
</evidence>
<dbReference type="AlphaFoldDB" id="A0A914HCD0"/>
<proteinExistence type="predicted"/>
<keyword evidence="3" id="KW-0863">Zinc-finger</keyword>
<evidence type="ECO:0000313" key="7">
    <source>
        <dbReference type="Proteomes" id="UP000887572"/>
    </source>
</evidence>
<dbReference type="PANTHER" id="PTHR24403">
    <property type="entry name" value="ZINC FINGER PROTEIN"/>
    <property type="match status" value="1"/>
</dbReference>
<feature type="compositionally biased region" description="Basic and acidic residues" evidence="5">
    <location>
        <begin position="661"/>
        <end position="685"/>
    </location>
</feature>
<dbReference type="GO" id="GO:0010468">
    <property type="term" value="P:regulation of gene expression"/>
    <property type="evidence" value="ECO:0007669"/>
    <property type="project" value="TreeGrafter"/>
</dbReference>
<dbReference type="Gene3D" id="3.30.160.60">
    <property type="entry name" value="Classic Zinc Finger"/>
    <property type="match status" value="1"/>
</dbReference>
<feature type="region of interest" description="Disordered" evidence="5">
    <location>
        <begin position="657"/>
        <end position="685"/>
    </location>
</feature>
<evidence type="ECO:0000256" key="5">
    <source>
        <dbReference type="SAM" id="MobiDB-lite"/>
    </source>
</evidence>
<evidence type="ECO:0000256" key="3">
    <source>
        <dbReference type="ARBA" id="ARBA00022771"/>
    </source>
</evidence>
<feature type="region of interest" description="Disordered" evidence="5">
    <location>
        <begin position="424"/>
        <end position="453"/>
    </location>
</feature>
<keyword evidence="7" id="KW-1185">Reference proteome</keyword>
<feature type="region of interest" description="Disordered" evidence="5">
    <location>
        <begin position="143"/>
        <end position="175"/>
    </location>
</feature>
<dbReference type="InterPro" id="IPR050688">
    <property type="entry name" value="Zinc_finger/UBP_domain"/>
</dbReference>
<feature type="compositionally biased region" description="Polar residues" evidence="5">
    <location>
        <begin position="143"/>
        <end position="152"/>
    </location>
</feature>